<dbReference type="STRING" id="1094564.MCW_00044"/>
<evidence type="ECO:0000256" key="1">
    <source>
        <dbReference type="SAM" id="MobiDB-lite"/>
    </source>
</evidence>
<keyword evidence="2" id="KW-0732">Signal</keyword>
<organism evidence="3 4">
    <name type="scientific">Cardidatus Bartonella washoeensis 085-0475</name>
    <dbReference type="NCBI Taxonomy" id="1094564"/>
    <lineage>
        <taxon>Bacteria</taxon>
        <taxon>Pseudomonadati</taxon>
        <taxon>Pseudomonadota</taxon>
        <taxon>Alphaproteobacteria</taxon>
        <taxon>Hyphomicrobiales</taxon>
        <taxon>Bartonellaceae</taxon>
        <taxon>Bartonella</taxon>
    </lineage>
</organism>
<dbReference type="OrthoDB" id="7923834at2"/>
<evidence type="ECO:0000313" key="4">
    <source>
        <dbReference type="Proteomes" id="UP000002646"/>
    </source>
</evidence>
<dbReference type="PATRIC" id="fig|1094564.3.peg.57"/>
<evidence type="ECO:0000256" key="2">
    <source>
        <dbReference type="SAM" id="SignalP"/>
    </source>
</evidence>
<proteinExistence type="predicted"/>
<dbReference type="HOGENOM" id="CLU_129701_0_0_5"/>
<dbReference type="RefSeq" id="WP_006924836.1">
    <property type="nucleotide sequence ID" value="NZ_JH725101.1"/>
</dbReference>
<evidence type="ECO:0000313" key="3">
    <source>
        <dbReference type="EMBL" id="EJF86821.1"/>
    </source>
</evidence>
<accession>J0QMD8</accession>
<name>J0QMD8_9HYPH</name>
<dbReference type="SUPFAM" id="SSF101082">
    <property type="entry name" value="Typo IV secretion system protein TraC"/>
    <property type="match status" value="1"/>
</dbReference>
<feature type="chain" id="PRO_5003738395" evidence="2">
    <location>
        <begin position="21"/>
        <end position="150"/>
    </location>
</feature>
<dbReference type="Proteomes" id="UP000002646">
    <property type="component" value="Unassembled WGS sequence"/>
</dbReference>
<dbReference type="AlphaFoldDB" id="J0QMD8"/>
<gene>
    <name evidence="3" type="ORF">MCW_00044</name>
</gene>
<sequence>MKKYGLITLLSLSFISHAIAENTEDVEEYYKKALGNKQQLDAAKSETAEAIYTSASTTAKKIEEINSKLATVKANQNSKPEDFEALEVELGILQAQLQADTLKLQALSMIQAKDTKTKEELREEHAQKEHKKLEKKLKEKLGKTSTGLDN</sequence>
<protein>
    <submittedName>
        <fullName evidence="3">Uncharacterized protein</fullName>
    </submittedName>
</protein>
<feature type="region of interest" description="Disordered" evidence="1">
    <location>
        <begin position="118"/>
        <end position="150"/>
    </location>
</feature>
<comment type="caution">
    <text evidence="3">The sequence shown here is derived from an EMBL/GenBank/DDBJ whole genome shotgun (WGS) entry which is preliminary data.</text>
</comment>
<feature type="compositionally biased region" description="Basic and acidic residues" evidence="1">
    <location>
        <begin position="118"/>
        <end position="127"/>
    </location>
</feature>
<reference evidence="3 4" key="1">
    <citation type="submission" date="2012-03" db="EMBL/GenBank/DDBJ databases">
        <title>The Genome Sequence of Bartonella washoensis 085-0475.</title>
        <authorList>
            <consortium name="The Broad Institute Genome Sequencing Platform"/>
            <consortium name="The Broad Institute Genome Sequencing Center for Infectious Disease"/>
            <person name="Feldgarden M."/>
            <person name="Kirby J."/>
            <person name="Kosoy M."/>
            <person name="Birtles R."/>
            <person name="Probert W.S."/>
            <person name="Chiaraviglio L."/>
            <person name="Young S.K."/>
            <person name="Zeng Q."/>
            <person name="Gargeya S."/>
            <person name="Fitzgerald M."/>
            <person name="Haas B."/>
            <person name="Abouelleil A."/>
            <person name="Alvarado L."/>
            <person name="Arachchi H.M."/>
            <person name="Berlin A."/>
            <person name="Chapman S.B."/>
            <person name="Gearin G."/>
            <person name="Goldberg J."/>
            <person name="Griggs A."/>
            <person name="Gujja S."/>
            <person name="Hansen M."/>
            <person name="Heiman D."/>
            <person name="Howarth C."/>
            <person name="Larimer J."/>
            <person name="Lui A."/>
            <person name="MacDonald P.J.P."/>
            <person name="McCowen C."/>
            <person name="Montmayeur A."/>
            <person name="Murphy C."/>
            <person name="Neiman D."/>
            <person name="Pearson M."/>
            <person name="Priest M."/>
            <person name="Roberts A."/>
            <person name="Saif S."/>
            <person name="Shea T."/>
            <person name="Sisk P."/>
            <person name="Stolte C."/>
            <person name="Sykes S."/>
            <person name="Wortman J."/>
            <person name="Nusbaum C."/>
            <person name="Birren B."/>
        </authorList>
    </citation>
    <scope>NUCLEOTIDE SEQUENCE [LARGE SCALE GENOMIC DNA]</scope>
    <source>
        <strain evidence="3 4">085-0475</strain>
    </source>
</reference>
<feature type="signal peptide" evidence="2">
    <location>
        <begin position="1"/>
        <end position="20"/>
    </location>
</feature>
<dbReference type="EMBL" id="AILX01000002">
    <property type="protein sequence ID" value="EJF86821.1"/>
    <property type="molecule type" value="Genomic_DNA"/>
</dbReference>